<sequence>MKWKSNLRIKYIIIILLTQSFLLLIFNIKSHITSFKLPSVLLNIILFISICLSFLSIIMIKEAIKLINHEMKFKLQKVKLEEKEKLIESLRSQKHDFANHLQTLYGMVQLGKNKKAQKYIKSLSKDLANLKYEQTEVTNTILDSILVPKKEKAANESLKFNYQIDEGIENIKLPLNKIFRIVSNLVDNAIDATKDFNEECRIEIKGRNGSEEYILNVFNTGPIIEDKLVGEILEAGFSSKGAKRGYGLHIVKELVKEAGGRLEIESKPDYGTEFICYFPKD</sequence>
<dbReference type="SUPFAM" id="SSF55874">
    <property type="entry name" value="ATPase domain of HSP90 chaperone/DNA topoisomerase II/histidine kinase"/>
    <property type="match status" value="1"/>
</dbReference>
<dbReference type="InterPro" id="IPR005467">
    <property type="entry name" value="His_kinase_dom"/>
</dbReference>
<dbReference type="Gene3D" id="3.30.565.10">
    <property type="entry name" value="Histidine kinase-like ATPase, C-terminal domain"/>
    <property type="match status" value="1"/>
</dbReference>
<dbReference type="RefSeq" id="WP_013277574.1">
    <property type="nucleotide sequence ID" value="NC_014378.1"/>
</dbReference>
<dbReference type="OrthoDB" id="1634477at2"/>
<dbReference type="SMART" id="SM00387">
    <property type="entry name" value="HATPase_c"/>
    <property type="match status" value="1"/>
</dbReference>
<keyword evidence="4" id="KW-0902">Two-component regulatory system</keyword>
<dbReference type="STRING" id="574087.Acear_0585"/>
<dbReference type="InterPro" id="IPR016120">
    <property type="entry name" value="Sig_transdc_His_kin_SpoOB"/>
</dbReference>
<dbReference type="HOGENOM" id="CLU_020211_8_0_9"/>
<evidence type="ECO:0000313" key="9">
    <source>
        <dbReference type="Proteomes" id="UP000001661"/>
    </source>
</evidence>
<dbReference type="eggNOG" id="COG3290">
    <property type="taxonomic scope" value="Bacteria"/>
</dbReference>
<evidence type="ECO:0000313" key="8">
    <source>
        <dbReference type="EMBL" id="ADL12128.1"/>
    </source>
</evidence>
<keyword evidence="9" id="KW-1185">Reference proteome</keyword>
<dbReference type="AlphaFoldDB" id="D9QV69"/>
<protein>
    <submittedName>
        <fullName evidence="8">Signal transduction histidine kinase regulating citrate/malate metabolism</fullName>
    </submittedName>
</protein>
<feature type="transmembrane region" description="Helical" evidence="6">
    <location>
        <begin position="40"/>
        <end position="60"/>
    </location>
</feature>
<dbReference type="Gene3D" id="1.10.287.130">
    <property type="match status" value="1"/>
</dbReference>
<dbReference type="EMBL" id="CP002105">
    <property type="protein sequence ID" value="ADL12128.1"/>
    <property type="molecule type" value="Genomic_DNA"/>
</dbReference>
<evidence type="ECO:0000256" key="4">
    <source>
        <dbReference type="ARBA" id="ARBA00023012"/>
    </source>
</evidence>
<feature type="domain" description="Histidine kinase" evidence="7">
    <location>
        <begin position="66"/>
        <end position="281"/>
    </location>
</feature>
<dbReference type="InterPro" id="IPR039506">
    <property type="entry name" value="SPOB_a"/>
</dbReference>
<organism evidence="8 9">
    <name type="scientific">Acetohalobium arabaticum (strain ATCC 49924 / DSM 5501 / Z-7288)</name>
    <dbReference type="NCBI Taxonomy" id="574087"/>
    <lineage>
        <taxon>Bacteria</taxon>
        <taxon>Bacillati</taxon>
        <taxon>Bacillota</taxon>
        <taxon>Clostridia</taxon>
        <taxon>Halanaerobiales</taxon>
        <taxon>Halobacteroidaceae</taxon>
        <taxon>Acetohalobium</taxon>
    </lineage>
</organism>
<evidence type="ECO:0000256" key="6">
    <source>
        <dbReference type="SAM" id="Phobius"/>
    </source>
</evidence>
<keyword evidence="3 8" id="KW-0418">Kinase</keyword>
<keyword evidence="1" id="KW-0597">Phosphoprotein</keyword>
<dbReference type="InterPro" id="IPR003594">
    <property type="entry name" value="HATPase_dom"/>
</dbReference>
<accession>D9QV69</accession>
<keyword evidence="2" id="KW-0808">Transferase</keyword>
<dbReference type="KEGG" id="aar:Acear_0585"/>
<dbReference type="Proteomes" id="UP000001661">
    <property type="component" value="Chromosome"/>
</dbReference>
<keyword evidence="6" id="KW-0472">Membrane</keyword>
<evidence type="ECO:0000256" key="5">
    <source>
        <dbReference type="SAM" id="Coils"/>
    </source>
</evidence>
<keyword evidence="6" id="KW-0812">Transmembrane</keyword>
<feature type="transmembrane region" description="Helical" evidence="6">
    <location>
        <begin position="9"/>
        <end position="28"/>
    </location>
</feature>
<gene>
    <name evidence="8" type="ordered locus">Acear_0585</name>
</gene>
<name>D9QV69_ACEAZ</name>
<dbReference type="GO" id="GO:0000155">
    <property type="term" value="F:phosphorelay sensor kinase activity"/>
    <property type="evidence" value="ECO:0007669"/>
    <property type="project" value="InterPro"/>
</dbReference>
<dbReference type="PANTHER" id="PTHR40448">
    <property type="entry name" value="TWO-COMPONENT SENSOR HISTIDINE KINASE"/>
    <property type="match status" value="1"/>
</dbReference>
<keyword evidence="5" id="KW-0175">Coiled coil</keyword>
<dbReference type="InterPro" id="IPR036890">
    <property type="entry name" value="HATPase_C_sf"/>
</dbReference>
<proteinExistence type="predicted"/>
<dbReference type="PROSITE" id="PS50109">
    <property type="entry name" value="HIS_KIN"/>
    <property type="match status" value="1"/>
</dbReference>
<dbReference type="SUPFAM" id="SSF55890">
    <property type="entry name" value="Sporulation response regulatory protein Spo0B"/>
    <property type="match status" value="1"/>
</dbReference>
<keyword evidence="6" id="KW-1133">Transmembrane helix</keyword>
<dbReference type="Pfam" id="PF14689">
    <property type="entry name" value="SPOB_a"/>
    <property type="match status" value="1"/>
</dbReference>
<reference evidence="8 9" key="1">
    <citation type="journal article" date="2010" name="Stand. Genomic Sci.">
        <title>Complete genome sequence of Acetohalobium arabaticum type strain (Z-7288).</title>
        <authorList>
            <person name="Sikorski J."/>
            <person name="Lapidus A."/>
            <person name="Chertkov O."/>
            <person name="Lucas S."/>
            <person name="Copeland A."/>
            <person name="Glavina Del Rio T."/>
            <person name="Nolan M."/>
            <person name="Tice H."/>
            <person name="Cheng J.F."/>
            <person name="Han C."/>
            <person name="Brambilla E."/>
            <person name="Pitluck S."/>
            <person name="Liolios K."/>
            <person name="Ivanova N."/>
            <person name="Mavromatis K."/>
            <person name="Mikhailova N."/>
            <person name="Pati A."/>
            <person name="Bruce D."/>
            <person name="Detter C."/>
            <person name="Tapia R."/>
            <person name="Goodwin L."/>
            <person name="Chen A."/>
            <person name="Palaniappan K."/>
            <person name="Land M."/>
            <person name="Hauser L."/>
            <person name="Chang Y.J."/>
            <person name="Jeffries C.D."/>
            <person name="Rohde M."/>
            <person name="Goker M."/>
            <person name="Spring S."/>
            <person name="Woyke T."/>
            <person name="Bristow J."/>
            <person name="Eisen J.A."/>
            <person name="Markowitz V."/>
            <person name="Hugenholtz P."/>
            <person name="Kyrpides N.C."/>
            <person name="Klenk H.P."/>
        </authorList>
    </citation>
    <scope>NUCLEOTIDE SEQUENCE [LARGE SCALE GENOMIC DNA]</scope>
    <source>
        <strain evidence="9">ATCC 49924 / DSM 5501 / Z-7288</strain>
    </source>
</reference>
<evidence type="ECO:0000256" key="1">
    <source>
        <dbReference type="ARBA" id="ARBA00022553"/>
    </source>
</evidence>
<evidence type="ECO:0000259" key="7">
    <source>
        <dbReference type="PROSITE" id="PS50109"/>
    </source>
</evidence>
<dbReference type="GO" id="GO:0042802">
    <property type="term" value="F:identical protein binding"/>
    <property type="evidence" value="ECO:0007669"/>
    <property type="project" value="TreeGrafter"/>
</dbReference>
<evidence type="ECO:0000256" key="2">
    <source>
        <dbReference type="ARBA" id="ARBA00022679"/>
    </source>
</evidence>
<dbReference type="PANTHER" id="PTHR40448:SF1">
    <property type="entry name" value="TWO-COMPONENT SENSOR HISTIDINE KINASE"/>
    <property type="match status" value="1"/>
</dbReference>
<evidence type="ECO:0000256" key="3">
    <source>
        <dbReference type="ARBA" id="ARBA00022777"/>
    </source>
</evidence>
<dbReference type="Pfam" id="PF02518">
    <property type="entry name" value="HATPase_c"/>
    <property type="match status" value="1"/>
</dbReference>
<feature type="coiled-coil region" evidence="5">
    <location>
        <begin position="73"/>
        <end position="133"/>
    </location>
</feature>